<keyword evidence="4" id="KW-1185">Reference proteome</keyword>
<dbReference type="SUPFAM" id="SSF55486">
    <property type="entry name" value="Metalloproteases ('zincins'), catalytic domain"/>
    <property type="match status" value="1"/>
</dbReference>
<dbReference type="Pfam" id="PF01433">
    <property type="entry name" value="Peptidase_M1"/>
    <property type="match status" value="1"/>
</dbReference>
<name>A0ABP5RQV8_9ACTN</name>
<dbReference type="PANTHER" id="PTHR45726:SF3">
    <property type="entry name" value="LEUKOTRIENE A-4 HYDROLASE"/>
    <property type="match status" value="1"/>
</dbReference>
<dbReference type="EMBL" id="BAAATR010000043">
    <property type="protein sequence ID" value="GAA2271625.1"/>
    <property type="molecule type" value="Genomic_DNA"/>
</dbReference>
<dbReference type="RefSeq" id="WP_344640309.1">
    <property type="nucleotide sequence ID" value="NZ_BAAATR010000043.1"/>
</dbReference>
<dbReference type="InterPro" id="IPR034015">
    <property type="entry name" value="M1_LTA4H"/>
</dbReference>
<gene>
    <name evidence="3" type="ORF">GCM10010430_66860</name>
</gene>
<dbReference type="InterPro" id="IPR027268">
    <property type="entry name" value="Peptidase_M4/M1_CTD_sf"/>
</dbReference>
<feature type="chain" id="PRO_5045202520" description="Peptidase M1 membrane alanine aminopeptidase domain-containing protein" evidence="1">
    <location>
        <begin position="23"/>
        <end position="448"/>
    </location>
</feature>
<organism evidence="3 4">
    <name type="scientific">Kitasatospora cystarginea</name>
    <dbReference type="NCBI Taxonomy" id="58350"/>
    <lineage>
        <taxon>Bacteria</taxon>
        <taxon>Bacillati</taxon>
        <taxon>Actinomycetota</taxon>
        <taxon>Actinomycetes</taxon>
        <taxon>Kitasatosporales</taxon>
        <taxon>Streptomycetaceae</taxon>
        <taxon>Kitasatospora</taxon>
    </lineage>
</organism>
<dbReference type="PANTHER" id="PTHR45726">
    <property type="entry name" value="LEUKOTRIENE A-4 HYDROLASE"/>
    <property type="match status" value="1"/>
</dbReference>
<dbReference type="CDD" id="cd09604">
    <property type="entry name" value="M1_APN_like"/>
    <property type="match status" value="1"/>
</dbReference>
<accession>A0ABP5RQV8</accession>
<keyword evidence="1" id="KW-0732">Signal</keyword>
<evidence type="ECO:0000313" key="3">
    <source>
        <dbReference type="EMBL" id="GAA2271625.1"/>
    </source>
</evidence>
<dbReference type="Gene3D" id="1.10.390.10">
    <property type="entry name" value="Neutral Protease Domain 2"/>
    <property type="match status" value="1"/>
</dbReference>
<protein>
    <recommendedName>
        <fullName evidence="2">Peptidase M1 membrane alanine aminopeptidase domain-containing protein</fullName>
    </recommendedName>
</protein>
<reference evidence="4" key="1">
    <citation type="journal article" date="2019" name="Int. J. Syst. Evol. Microbiol.">
        <title>The Global Catalogue of Microorganisms (GCM) 10K type strain sequencing project: providing services to taxonomists for standard genome sequencing and annotation.</title>
        <authorList>
            <consortium name="The Broad Institute Genomics Platform"/>
            <consortium name="The Broad Institute Genome Sequencing Center for Infectious Disease"/>
            <person name="Wu L."/>
            <person name="Ma J."/>
        </authorList>
    </citation>
    <scope>NUCLEOTIDE SEQUENCE [LARGE SCALE GENOMIC DNA]</scope>
    <source>
        <strain evidence="4">JCM 7356</strain>
    </source>
</reference>
<comment type="caution">
    <text evidence="3">The sequence shown here is derived from an EMBL/GenBank/DDBJ whole genome shotgun (WGS) entry which is preliminary data.</text>
</comment>
<proteinExistence type="predicted"/>
<dbReference type="InterPro" id="IPR014782">
    <property type="entry name" value="Peptidase_M1_dom"/>
</dbReference>
<evidence type="ECO:0000256" key="1">
    <source>
        <dbReference type="SAM" id="SignalP"/>
    </source>
</evidence>
<evidence type="ECO:0000313" key="4">
    <source>
        <dbReference type="Proteomes" id="UP001500305"/>
    </source>
</evidence>
<sequence>MRSTLALLAALAVLLTAAATPARTPDPHSDPTRTPAAPAYTVELSSDGTGTRWHGHESVRFTNASAEPLREVYLRLWDNAHGGCAAQPVTVTGLTGGTPDALSVGCTALRVALPAPLGRGATGVIAFGLGVEVPDGTDRFGHDGPYSFLGNALPVLAIRDAAGVHLDPYTDNGESFYTQAADFTVTLDHPSRLLVPATGRSVDIPGSAGRTVTRAVAKRVRDFAWAAGPFTRVSATSPAGVRIDVYSTASVGSADARSMLALATSAVDAHARRFGTYPYGRLAAVLDDGFWFSGMEYPGFVLDRVSTTALVHELAHQWWYGIVGDDQYHAPWLDESFSDYATDLALGKLGEGCWRDVSWESAAERLTNSMRYWDAHPTRYGTVVYDYGKCALHDLRRLIGGTTMAELLRTYARTHWYGVSTTAEFKAAAQAATATDLTEFWKLHRIDG</sequence>
<feature type="signal peptide" evidence="1">
    <location>
        <begin position="1"/>
        <end position="22"/>
    </location>
</feature>
<evidence type="ECO:0000259" key="2">
    <source>
        <dbReference type="Pfam" id="PF01433"/>
    </source>
</evidence>
<feature type="domain" description="Peptidase M1 membrane alanine aminopeptidase" evidence="2">
    <location>
        <begin position="307"/>
        <end position="442"/>
    </location>
</feature>
<dbReference type="Proteomes" id="UP001500305">
    <property type="component" value="Unassembled WGS sequence"/>
</dbReference>